<dbReference type="CDD" id="cd05918">
    <property type="entry name" value="A_NRPS_SidN3_like"/>
    <property type="match status" value="1"/>
</dbReference>
<dbReference type="CDD" id="cd05930">
    <property type="entry name" value="A_NRPS"/>
    <property type="match status" value="1"/>
</dbReference>
<evidence type="ECO:0000259" key="5">
    <source>
        <dbReference type="PROSITE" id="PS50075"/>
    </source>
</evidence>
<dbReference type="Gene3D" id="3.30.300.30">
    <property type="match status" value="2"/>
</dbReference>
<dbReference type="InterPro" id="IPR023213">
    <property type="entry name" value="CAT-like_dom_sf"/>
</dbReference>
<organism evidence="6 7">
    <name type="scientific">Septoria linicola</name>
    <dbReference type="NCBI Taxonomy" id="215465"/>
    <lineage>
        <taxon>Eukaryota</taxon>
        <taxon>Fungi</taxon>
        <taxon>Dikarya</taxon>
        <taxon>Ascomycota</taxon>
        <taxon>Pezizomycotina</taxon>
        <taxon>Dothideomycetes</taxon>
        <taxon>Dothideomycetidae</taxon>
        <taxon>Mycosphaerellales</taxon>
        <taxon>Mycosphaerellaceae</taxon>
        <taxon>Septoria</taxon>
    </lineage>
</organism>
<dbReference type="InterPro" id="IPR020845">
    <property type="entry name" value="AMP-binding_CS"/>
</dbReference>
<keyword evidence="2" id="KW-0597">Phosphoprotein</keyword>
<dbReference type="EMBL" id="CP099426">
    <property type="protein sequence ID" value="USW56717.1"/>
    <property type="molecule type" value="Genomic_DNA"/>
</dbReference>
<reference evidence="6" key="1">
    <citation type="submission" date="2022-06" db="EMBL/GenBank/DDBJ databases">
        <title>Complete genome sequences of two strains of the flax pathogen Septoria linicola.</title>
        <authorList>
            <person name="Lapalu N."/>
            <person name="Simon A."/>
            <person name="Demenou B."/>
            <person name="Paumier D."/>
            <person name="Guillot M.-P."/>
            <person name="Gout L."/>
            <person name="Valade R."/>
        </authorList>
    </citation>
    <scope>NUCLEOTIDE SEQUENCE</scope>
    <source>
        <strain evidence="6">SE15195</strain>
    </source>
</reference>
<name>A0A9Q9ENK4_9PEZI</name>
<dbReference type="GO" id="GO:0043041">
    <property type="term" value="P:amino acid activation for nonribosomal peptide biosynthetic process"/>
    <property type="evidence" value="ECO:0007669"/>
    <property type="project" value="TreeGrafter"/>
</dbReference>
<dbReference type="Gene3D" id="3.30.559.30">
    <property type="entry name" value="Nonribosomal peptide synthetase, condensation domain"/>
    <property type="match status" value="3"/>
</dbReference>
<dbReference type="PANTHER" id="PTHR45527">
    <property type="entry name" value="NONRIBOSOMAL PEPTIDE SYNTHETASE"/>
    <property type="match status" value="1"/>
</dbReference>
<dbReference type="Pfam" id="PF00550">
    <property type="entry name" value="PP-binding"/>
    <property type="match status" value="2"/>
</dbReference>
<keyword evidence="7" id="KW-1185">Reference proteome</keyword>
<dbReference type="InterPro" id="IPR036736">
    <property type="entry name" value="ACP-like_sf"/>
</dbReference>
<feature type="region of interest" description="Disordered" evidence="4">
    <location>
        <begin position="52"/>
        <end position="73"/>
    </location>
</feature>
<dbReference type="GO" id="GO:0016874">
    <property type="term" value="F:ligase activity"/>
    <property type="evidence" value="ECO:0007669"/>
    <property type="project" value="UniProtKB-KW"/>
</dbReference>
<evidence type="ECO:0000256" key="1">
    <source>
        <dbReference type="ARBA" id="ARBA00022450"/>
    </source>
</evidence>
<gene>
    <name evidence="6" type="ORF">Slin15195_G100360</name>
</gene>
<evidence type="ECO:0000256" key="2">
    <source>
        <dbReference type="ARBA" id="ARBA00022553"/>
    </source>
</evidence>
<dbReference type="GO" id="GO:0005737">
    <property type="term" value="C:cytoplasm"/>
    <property type="evidence" value="ECO:0007669"/>
    <property type="project" value="TreeGrafter"/>
</dbReference>
<dbReference type="PROSITE" id="PS00455">
    <property type="entry name" value="AMP_BINDING"/>
    <property type="match status" value="2"/>
</dbReference>
<dbReference type="PANTHER" id="PTHR45527:SF1">
    <property type="entry name" value="FATTY ACID SYNTHASE"/>
    <property type="match status" value="1"/>
</dbReference>
<evidence type="ECO:0000313" key="6">
    <source>
        <dbReference type="EMBL" id="USW56717.1"/>
    </source>
</evidence>
<dbReference type="InterPro" id="IPR010071">
    <property type="entry name" value="AA_adenyl_dom"/>
</dbReference>
<evidence type="ECO:0000256" key="4">
    <source>
        <dbReference type="SAM" id="MobiDB-lite"/>
    </source>
</evidence>
<evidence type="ECO:0000256" key="3">
    <source>
        <dbReference type="ARBA" id="ARBA00022598"/>
    </source>
</evidence>
<accession>A0A9Q9ENK4</accession>
<keyword evidence="3" id="KW-0436">Ligase</keyword>
<protein>
    <submittedName>
        <fullName evidence="6">AMP-dependent synthetase/ligase, Condensation domain, phosphopantetheine binding ACP</fullName>
    </submittedName>
</protein>
<dbReference type="GO" id="GO:0044550">
    <property type="term" value="P:secondary metabolite biosynthetic process"/>
    <property type="evidence" value="ECO:0007669"/>
    <property type="project" value="TreeGrafter"/>
</dbReference>
<dbReference type="NCBIfam" id="TIGR01733">
    <property type="entry name" value="AA-adenyl-dom"/>
    <property type="match status" value="1"/>
</dbReference>
<dbReference type="InterPro" id="IPR020806">
    <property type="entry name" value="PKS_PP-bd"/>
</dbReference>
<dbReference type="InterPro" id="IPR000873">
    <property type="entry name" value="AMP-dep_synth/lig_dom"/>
</dbReference>
<dbReference type="Gene3D" id="3.30.559.10">
    <property type="entry name" value="Chloramphenicol acetyltransferase-like domain"/>
    <property type="match status" value="2"/>
</dbReference>
<dbReference type="SUPFAM" id="SSF52777">
    <property type="entry name" value="CoA-dependent acyltransferases"/>
    <property type="match status" value="5"/>
</dbReference>
<dbReference type="Pfam" id="PF00501">
    <property type="entry name" value="AMP-binding"/>
    <property type="match status" value="2"/>
</dbReference>
<keyword evidence="1" id="KW-0596">Phosphopantetheine</keyword>
<dbReference type="InterPro" id="IPR045851">
    <property type="entry name" value="AMP-bd_C_sf"/>
</dbReference>
<dbReference type="Pfam" id="PF00668">
    <property type="entry name" value="Condensation"/>
    <property type="match status" value="2"/>
</dbReference>
<dbReference type="InterPro" id="IPR001242">
    <property type="entry name" value="Condensation_dom"/>
</dbReference>
<evidence type="ECO:0000313" key="7">
    <source>
        <dbReference type="Proteomes" id="UP001056384"/>
    </source>
</evidence>
<dbReference type="GO" id="GO:0031177">
    <property type="term" value="F:phosphopantetheine binding"/>
    <property type="evidence" value="ECO:0007669"/>
    <property type="project" value="InterPro"/>
</dbReference>
<feature type="domain" description="Carrier" evidence="5">
    <location>
        <begin position="842"/>
        <end position="918"/>
    </location>
</feature>
<dbReference type="Gene3D" id="1.10.1200.10">
    <property type="entry name" value="ACP-like"/>
    <property type="match status" value="2"/>
</dbReference>
<dbReference type="InterPro" id="IPR042099">
    <property type="entry name" value="ANL_N_sf"/>
</dbReference>
<dbReference type="CDD" id="cd19545">
    <property type="entry name" value="FUM14_C_NRPS-like"/>
    <property type="match status" value="1"/>
</dbReference>
<dbReference type="SUPFAM" id="SSF56801">
    <property type="entry name" value="Acetyl-CoA synthetase-like"/>
    <property type="match status" value="2"/>
</dbReference>
<dbReference type="Proteomes" id="UP001056384">
    <property type="component" value="Chromosome 9"/>
</dbReference>
<dbReference type="Gene3D" id="3.40.50.12780">
    <property type="entry name" value="N-terminal domain of ligase-like"/>
    <property type="match status" value="2"/>
</dbReference>
<dbReference type="FunFam" id="3.30.300.30:FF:000015">
    <property type="entry name" value="Nonribosomal peptide synthase SidD"/>
    <property type="match status" value="2"/>
</dbReference>
<proteinExistence type="predicted"/>
<dbReference type="PROSITE" id="PS50075">
    <property type="entry name" value="CARRIER"/>
    <property type="match status" value="2"/>
</dbReference>
<sequence length="2519" mass="277786">MVFNSGIPAPFERADSAYAPPRDASNKVPRHCAPVYETVDFVTELQSSHPAQILHDYEPTTRPGSGSTSRHEFELGASLSSRLRAHCRNADFDEEEARLLVAFRAAQYRLAATTDAMFAVSRANARCSAQTRNDEAVVQLLRTSVQHDTTTTDLLDEVHQKRTWLSGQDRISYDTRLSAMLSDEATNGRKFVRIGFAAYDCEPSASSSAHAFVIKDSPSPCVLELEVEMHIWKSDEHWKGFIDYDATRFSQQSIIGLASVFSDSLCGGLDNADNPVTQLPLSSDPAISHDAHFAQIDSTDSTYSDSVHDIFWKQVAAGPDELAVKDATQVLTYAQLGHMSKIVSRWLSHRHYAEESVIAVLSPRSADSLIMYLGILGANHAYLPLDVKSPADRLNSMLSSPGIQPLVLYSEALKHSASLLTGIECISLAQVLQEGVRLTPMDLTLPLSSSLAAIIFTSGSTGVPKGVMIEHRSIVRVAREEAYRPLESEEQTVVAHLLNPAFDAAMMEIYCALLNGAALYCLDESTILDSRALQDAFQREHVKMAVFGPALLKHCLCETPELFASLEVLVVGGERFKTSVAHEAKRFVRGHVFNGYGPTENTVVSTLYRVSSHDELPSGDIPIGQSVSGSLAFVMDANQRLVPPGVIGELVVAGIGLARGYLDSRLNADRFVHVILDGRSLRAYRTGDLARRRPSDLQLEFMGRVNNDQQVKIRGHRVELAEIDQTLRRYDAVFDSTTIAFSGSDRSDVQLVSFVTQASKGATGNEYIDGRIVPASGASSHAGLLRADLEASICSKLPTYMTPAAIVVLERMPLTNNGKIDSKALAQLASIELSAMEHCKERSLTEKETRLQQFWAYALSISPSSIHENDHFMRKGGDSLKAMRLIAEARRNGFHISIVDIMTSPRLCDMARALQSEDSGLSSSLIEDDHSSIRPLELLAATDPAEARSIAALQCQISERSIEDIMPCTPLQAGLVALNMATPTDYVSRIVKNLRSDVDVDLFRESFDSVVHAHPILRTRIVDLPREGLVQVITSEPIVWKIEDSFTQYMHRDRQDHMELGKPLIRVALIKDGARTAFVWTMHHALYDGWSMGKLLEALQRAYDGLPVPAPPPYQAFVRSVTSKDTTQAAHRAWRDDLAEHEADQFPRLPAPEYKPRVDSTVTQVIEGIIGPAVEVTAAVAVRAAFGIAVCLRESAQDIIFGTTVHGRHGVPLPGIEDMTGPTIATVPTRMKLSRHPDESLGQLLVRLQTEWTRLTPYEHIGLQHIRELSADAARAVMFQTLLVVQPTDDAQESNAHQSLFEADQTELATTKAASGILNTYAMVVEFQLRRTGVDIRVMFDSNVMPEGEVRRLFSQYESILRGLCKPEICAKPLTEIEWLSEQDIHDIWTWNETMPNTVDIAVHDLLASSFVAQPEAEAIRAWDGSFTYEMLDLISTQLAHTLLEKDFIGMAPIPILFQKSKWVSVAMLAVMKAGGTSVLLDAALPEARLQDMVDQLHGQIMLVSLEHRPLAESLFGGDLIIVDAAHAEEWAMVLPAKSFPVVSPDTPLYIVFTSGSTGKPKGCVISHQSFSSALVHQRPRRSVTSQSRVFDFSSLAFDGTWFNLLHTLYAGGTVCVPSESGRKDNLKGSILDLGANFAFLTPSIAETLDAEALDALVSLEIGGEAMDPEVMRRIEQHTHVRYIYGPSECTPICCLTELGSHPSSLGRASGVLTWLVDPQHPDHLASVGSLAELWLEGPLLGSGYFNDPTRTADAFVINPGWMTRDRRDRPGRKGRAYRTGDLVRYRDDGSLTFIGRSSTQQVKIRGQRVELGDVQHHVQHFLSKIDPGVHVIAAIEDGKDKMLVAFVCSATTSWTDASFEAQMDRLRQMKKGIRQHLARAVPSYMIPALYVPVKQIPLTVSGKLDRRSLQDVLSGLNTHQRKMCLMDSEHGSPSLESEPATQAERTLLELCTTVLSTKAGKITMDDNFFDRGGDSISAMRLINAARRHQIILTIRDIWGYPRIRDLAARITPQLGQAPGDDQDADAELKNPAPDNVVPSSVALPVTCSQQQFLTGMTGGHADHIVHLLIEVPTTSDVKHIRQSCVKLFQHFDILRARFVCTSQRAWQIMEAADYPLPWDEVQTNMEDLKTLTMQICREDRAACRTPFPDPDACATRFTLIYNSNDHSVSRLILRLSHLQYDGISLPLILSTFAAFLKFDHASPTVVPTPSAQYIDYIRHVSSQNSKAYQYWRKLLHDSEGPTIVPPCHELQTGGISSTTYDQLTPSGSPVVDLPQRIRVSKTFQETSIPGLRNGEDTTASMTAAQPTTPAVRFLAACAATLATLAHRTDVVFGCIVSGRSSLPKSLQQVCGPCLNEIAVRARFPDSEANQDPAQDGNIERRRQLPCSVYAQLQDQMLTSLAYDTVAFDEVAAHCTSWPTETEDFGFTAHYQNTASSSFGQDAHTTAESLQWQVYDADRTEIGLPVPKADYIEVEATPMPEGRVEICVMGKSTVYSRDFLEMLLDMVGGMLEAEGECCE</sequence>
<feature type="domain" description="Carrier" evidence="5">
    <location>
        <begin position="1939"/>
        <end position="2015"/>
    </location>
</feature>
<dbReference type="SUPFAM" id="SSF47336">
    <property type="entry name" value="ACP-like"/>
    <property type="match status" value="2"/>
</dbReference>
<dbReference type="InterPro" id="IPR009081">
    <property type="entry name" value="PP-bd_ACP"/>
</dbReference>
<dbReference type="SMART" id="SM00823">
    <property type="entry name" value="PKS_PP"/>
    <property type="match status" value="1"/>
</dbReference>